<dbReference type="RefSeq" id="WP_107751076.1">
    <property type="nucleotide sequence ID" value="NZ_QBKF01000003.1"/>
</dbReference>
<dbReference type="Gene3D" id="3.50.50.60">
    <property type="entry name" value="FAD/NAD(P)-binding domain"/>
    <property type="match status" value="2"/>
</dbReference>
<protein>
    <submittedName>
        <fullName evidence="3">Amino acid dehydrogenase</fullName>
    </submittedName>
</protein>
<keyword evidence="4" id="KW-1185">Reference proteome</keyword>
<sequence>MSETLVLGAGMVGVATALALQAQGHAVTLADRKAPGRETSFGNAGVIQVEAAEPYAMPRAPGQLLRYGMGLSNDLVWSPAGVTSMAPALWRYWRASAPARHAEAAAVYAQLTGRATVDHAPLIDASGSENLISREGLALVFRNPAAFDAEAANAGRLADTYGVTSRILGGEDWRREEPALRATPAGVVHYTGSWSASDPGALTRAYADLFERRGGRVVLADAGSLAATGSGWRVNGPEGVIEAAQTVLCLGPWTGAALHRFGLRVPMVLKRGYHAHYDAPLRPRRPFLDTDNGVVFSAMRDGLRMTTGAALVAHDSPANPRQLTRAERQVGDLIDLGPRTGTPPWFGTRPCLPGMLPMVGPVPGQNGLWVNFGHGHQGFTLGPTTAALLTEVMTGARTPLHDALAPATQLA</sequence>
<dbReference type="OrthoDB" id="9805337at2"/>
<dbReference type="Gene3D" id="3.30.9.10">
    <property type="entry name" value="D-Amino Acid Oxidase, subunit A, domain 2"/>
    <property type="match status" value="1"/>
</dbReference>
<dbReference type="InterPro" id="IPR006076">
    <property type="entry name" value="FAD-dep_OxRdtase"/>
</dbReference>
<evidence type="ECO:0000313" key="4">
    <source>
        <dbReference type="Proteomes" id="UP000244810"/>
    </source>
</evidence>
<evidence type="ECO:0000256" key="1">
    <source>
        <dbReference type="ARBA" id="ARBA00023002"/>
    </source>
</evidence>
<keyword evidence="1" id="KW-0560">Oxidoreductase</keyword>
<evidence type="ECO:0000259" key="2">
    <source>
        <dbReference type="Pfam" id="PF01266"/>
    </source>
</evidence>
<dbReference type="SUPFAM" id="SSF51905">
    <property type="entry name" value="FAD/NAD(P)-binding domain"/>
    <property type="match status" value="1"/>
</dbReference>
<dbReference type="InterPro" id="IPR036188">
    <property type="entry name" value="FAD/NAD-bd_sf"/>
</dbReference>
<name>A0A2T7USS0_9RHOB</name>
<dbReference type="EMBL" id="QDDR01000004">
    <property type="protein sequence ID" value="PVE47704.1"/>
    <property type="molecule type" value="Genomic_DNA"/>
</dbReference>
<gene>
    <name evidence="3" type="ORF">DDE23_09680</name>
</gene>
<evidence type="ECO:0000313" key="3">
    <source>
        <dbReference type="EMBL" id="PVE47704.1"/>
    </source>
</evidence>
<dbReference type="Proteomes" id="UP000244810">
    <property type="component" value="Unassembled WGS sequence"/>
</dbReference>
<feature type="domain" description="FAD dependent oxidoreductase" evidence="2">
    <location>
        <begin position="5"/>
        <end position="391"/>
    </location>
</feature>
<dbReference type="GO" id="GO:0005737">
    <property type="term" value="C:cytoplasm"/>
    <property type="evidence" value="ECO:0007669"/>
    <property type="project" value="TreeGrafter"/>
</dbReference>
<reference evidence="3 4" key="1">
    <citation type="journal article" date="2011" name="Syst. Appl. Microbiol.">
        <title>Defluviimonas denitrificans gen. nov., sp. nov., and Pararhodobacter aggregans gen. nov., sp. nov., non-phototrophic Rhodobacteraceae from the biofilter of a marine aquaculture.</title>
        <authorList>
            <person name="Foesel B.U."/>
            <person name="Drake H.L."/>
            <person name="Schramm A."/>
        </authorList>
    </citation>
    <scope>NUCLEOTIDE SEQUENCE [LARGE SCALE GENOMIC DNA]</scope>
    <source>
        <strain evidence="3 4">D1-19</strain>
    </source>
</reference>
<accession>A0A2T7USS0</accession>
<dbReference type="PANTHER" id="PTHR13847:SF289">
    <property type="entry name" value="GLYCINE OXIDASE"/>
    <property type="match status" value="1"/>
</dbReference>
<organism evidence="3 4">
    <name type="scientific">Pararhodobacter aggregans</name>
    <dbReference type="NCBI Taxonomy" id="404875"/>
    <lineage>
        <taxon>Bacteria</taxon>
        <taxon>Pseudomonadati</taxon>
        <taxon>Pseudomonadota</taxon>
        <taxon>Alphaproteobacteria</taxon>
        <taxon>Rhodobacterales</taxon>
        <taxon>Paracoccaceae</taxon>
        <taxon>Pararhodobacter</taxon>
    </lineage>
</organism>
<dbReference type="AlphaFoldDB" id="A0A2T7USS0"/>
<dbReference type="Pfam" id="PF01266">
    <property type="entry name" value="DAO"/>
    <property type="match status" value="1"/>
</dbReference>
<dbReference type="GO" id="GO:0016491">
    <property type="term" value="F:oxidoreductase activity"/>
    <property type="evidence" value="ECO:0007669"/>
    <property type="project" value="UniProtKB-KW"/>
</dbReference>
<dbReference type="PANTHER" id="PTHR13847">
    <property type="entry name" value="SARCOSINE DEHYDROGENASE-RELATED"/>
    <property type="match status" value="1"/>
</dbReference>
<comment type="caution">
    <text evidence="3">The sequence shown here is derived from an EMBL/GenBank/DDBJ whole genome shotgun (WGS) entry which is preliminary data.</text>
</comment>
<proteinExistence type="predicted"/>